<proteinExistence type="predicted"/>
<keyword evidence="5" id="KW-1185">Reference proteome</keyword>
<dbReference type="GO" id="GO:0008879">
    <property type="term" value="F:glucose-1-phosphate thymidylyltransferase activity"/>
    <property type="evidence" value="ECO:0007669"/>
    <property type="project" value="UniProtKB-EC"/>
</dbReference>
<dbReference type="EC" id="2.7.7.24" evidence="4"/>
<organism evidence="4 5">
    <name type="scientific">Streptomyces lavendulae subsp. lavendulae</name>
    <dbReference type="NCBI Taxonomy" id="58340"/>
    <lineage>
        <taxon>Bacteria</taxon>
        <taxon>Bacillati</taxon>
        <taxon>Actinomycetota</taxon>
        <taxon>Actinomycetes</taxon>
        <taxon>Kitasatosporales</taxon>
        <taxon>Streptomycetaceae</taxon>
        <taxon>Streptomyces</taxon>
    </lineage>
</organism>
<protein>
    <submittedName>
        <fullName evidence="4">Glucose-1-phosphate thymidylyltransferase</fullName>
        <ecNumber evidence="4">2.7.7.24</ecNumber>
    </submittedName>
</protein>
<keyword evidence="1 4" id="KW-0808">Transferase</keyword>
<keyword evidence="2 4" id="KW-0548">Nucleotidyltransferase</keyword>
<evidence type="ECO:0000313" key="5">
    <source>
        <dbReference type="Proteomes" id="UP000231791"/>
    </source>
</evidence>
<evidence type="ECO:0000259" key="3">
    <source>
        <dbReference type="Pfam" id="PF00483"/>
    </source>
</evidence>
<dbReference type="SUPFAM" id="SSF53448">
    <property type="entry name" value="Nucleotide-diphospho-sugar transferases"/>
    <property type="match status" value="1"/>
</dbReference>
<accession>A0A2K8PAN4</accession>
<dbReference type="Pfam" id="PF00483">
    <property type="entry name" value="NTP_transferase"/>
    <property type="match status" value="1"/>
</dbReference>
<dbReference type="PANTHER" id="PTHR43584">
    <property type="entry name" value="NUCLEOTIDYL TRANSFERASE"/>
    <property type="match status" value="1"/>
</dbReference>
<dbReference type="EMBL" id="CP024985">
    <property type="protein sequence ID" value="ATZ23538.1"/>
    <property type="molecule type" value="Genomic_DNA"/>
</dbReference>
<reference evidence="4 5" key="1">
    <citation type="submission" date="2017-11" db="EMBL/GenBank/DDBJ databases">
        <title>Complete genome sequence of Streptomyces lavendulae subsp. lavendulae CCM 3239 (formerly 'Streptomyces aureofaciens CCM 3239'), the producer of the angucycline-type antibiotic auricin.</title>
        <authorList>
            <person name="Busche T."/>
            <person name="Novakova R."/>
            <person name="Al'Dilaimi A."/>
            <person name="Homerova D."/>
            <person name="Feckova L."/>
            <person name="Rezuchova B."/>
            <person name="Mingyar E."/>
            <person name="Csolleiova D."/>
            <person name="Bekeova C."/>
            <person name="Winkler A."/>
            <person name="Sevcikova B."/>
            <person name="Kalinowski J."/>
            <person name="Kormanec J."/>
            <person name="Ruckert C."/>
        </authorList>
    </citation>
    <scope>NUCLEOTIDE SEQUENCE [LARGE SCALE GENOMIC DNA]</scope>
    <source>
        <strain evidence="4 5">CCM 3239</strain>
    </source>
</reference>
<dbReference type="InterPro" id="IPR050065">
    <property type="entry name" value="GlmU-like"/>
</dbReference>
<dbReference type="Gene3D" id="3.90.550.10">
    <property type="entry name" value="Spore Coat Polysaccharide Biosynthesis Protein SpsA, Chain A"/>
    <property type="match status" value="1"/>
</dbReference>
<dbReference type="AlphaFoldDB" id="A0A2K8PAN4"/>
<dbReference type="OrthoDB" id="9803871at2"/>
<evidence type="ECO:0000256" key="2">
    <source>
        <dbReference type="ARBA" id="ARBA00022695"/>
    </source>
</evidence>
<dbReference type="InterPro" id="IPR029044">
    <property type="entry name" value="Nucleotide-diphossugar_trans"/>
</dbReference>
<evidence type="ECO:0000313" key="4">
    <source>
        <dbReference type="EMBL" id="ATZ23538.1"/>
    </source>
</evidence>
<dbReference type="PANTHER" id="PTHR43584:SF8">
    <property type="entry name" value="N-ACETYLMURAMATE ALPHA-1-PHOSPHATE URIDYLYLTRANSFERASE"/>
    <property type="match status" value="1"/>
</dbReference>
<dbReference type="Proteomes" id="UP000231791">
    <property type="component" value="Chromosome"/>
</dbReference>
<gene>
    <name evidence="4" type="primary">rmlA1</name>
    <name evidence="4" type="ORF">SLAV_08195</name>
</gene>
<evidence type="ECO:0000256" key="1">
    <source>
        <dbReference type="ARBA" id="ARBA00022679"/>
    </source>
</evidence>
<dbReference type="GeneID" id="49382745"/>
<dbReference type="RefSeq" id="WP_051841541.1">
    <property type="nucleotide sequence ID" value="NZ_CP024985.1"/>
</dbReference>
<sequence length="196" mass="20144">MKALVLSGRSGTSPRPLPAVAEGRPGPDAGKPVLFDVLEGIADAGILDVGIVLGEGADEVRAAVGDGARFGVSITYLPQHRPLGPAHALRCARDWLGEDDFVTLSADTFVPGGIGEQVEDFRTRRPAAQAAADRPGVYFFTEAVHRAADATPDALPGESGLPDVLRWLAGQGLEVVPDGGLPTAGAAGRGGPQIRP</sequence>
<dbReference type="KEGG" id="slx:SLAV_08195"/>
<name>A0A2K8PAN4_STRLA</name>
<feature type="domain" description="Nucleotidyl transferase" evidence="3">
    <location>
        <begin position="2"/>
        <end position="125"/>
    </location>
</feature>
<dbReference type="InterPro" id="IPR005835">
    <property type="entry name" value="NTP_transferase_dom"/>
</dbReference>